<dbReference type="GO" id="GO:0005524">
    <property type="term" value="F:ATP binding"/>
    <property type="evidence" value="ECO:0007669"/>
    <property type="project" value="UniProtKB-UniRule"/>
</dbReference>
<evidence type="ECO:0000256" key="8">
    <source>
        <dbReference type="ARBA" id="ARBA00023212"/>
    </source>
</evidence>
<dbReference type="PROSITE" id="PS50067">
    <property type="entry name" value="KINESIN_MOTOR_2"/>
    <property type="match status" value="1"/>
</dbReference>
<dbReference type="InterPro" id="IPR047149">
    <property type="entry name" value="KIF11-like"/>
</dbReference>
<evidence type="ECO:0000256" key="6">
    <source>
        <dbReference type="ARBA" id="ARBA00023054"/>
    </source>
</evidence>
<dbReference type="Pfam" id="PF00225">
    <property type="entry name" value="Kinesin"/>
    <property type="match status" value="1"/>
</dbReference>
<dbReference type="PRINTS" id="PR00380">
    <property type="entry name" value="KINESINHEAVY"/>
</dbReference>
<keyword evidence="3" id="KW-0597">Phosphoprotein</keyword>
<dbReference type="EMBL" id="MNPL01009239">
    <property type="protein sequence ID" value="OQR73802.1"/>
    <property type="molecule type" value="Genomic_DNA"/>
</dbReference>
<gene>
    <name evidence="13" type="ORF">BIW11_09511</name>
</gene>
<comment type="similarity">
    <text evidence="9">Belongs to the TRAFAC class myosin-kinesin ATPase superfamily. Kinesin family.</text>
</comment>
<dbReference type="GO" id="GO:0051231">
    <property type="term" value="P:spindle elongation"/>
    <property type="evidence" value="ECO:0007669"/>
    <property type="project" value="TreeGrafter"/>
</dbReference>
<feature type="coiled-coil region" evidence="10">
    <location>
        <begin position="452"/>
        <end position="501"/>
    </location>
</feature>
<evidence type="ECO:0000313" key="13">
    <source>
        <dbReference type="EMBL" id="OQR73802.1"/>
    </source>
</evidence>
<dbReference type="Gene3D" id="3.40.850.10">
    <property type="entry name" value="Kinesin motor domain"/>
    <property type="match status" value="1"/>
</dbReference>
<keyword evidence="6 10" id="KW-0175">Coiled coil</keyword>
<feature type="domain" description="Kinesin motor" evidence="12">
    <location>
        <begin position="3"/>
        <end position="391"/>
    </location>
</feature>
<feature type="non-terminal residue" evidence="13">
    <location>
        <position position="738"/>
    </location>
</feature>
<dbReference type="OrthoDB" id="123929at2759"/>
<organism evidence="13 14">
    <name type="scientific">Tropilaelaps mercedesae</name>
    <dbReference type="NCBI Taxonomy" id="418985"/>
    <lineage>
        <taxon>Eukaryota</taxon>
        <taxon>Metazoa</taxon>
        <taxon>Ecdysozoa</taxon>
        <taxon>Arthropoda</taxon>
        <taxon>Chelicerata</taxon>
        <taxon>Arachnida</taxon>
        <taxon>Acari</taxon>
        <taxon>Parasitiformes</taxon>
        <taxon>Mesostigmata</taxon>
        <taxon>Gamasina</taxon>
        <taxon>Dermanyssoidea</taxon>
        <taxon>Laelapidae</taxon>
        <taxon>Tropilaelaps</taxon>
    </lineage>
</organism>
<dbReference type="GO" id="GO:0008574">
    <property type="term" value="F:plus-end-directed microtubule motor activity"/>
    <property type="evidence" value="ECO:0007669"/>
    <property type="project" value="TreeGrafter"/>
</dbReference>
<evidence type="ECO:0000256" key="3">
    <source>
        <dbReference type="ARBA" id="ARBA00022553"/>
    </source>
</evidence>
<evidence type="ECO:0000256" key="4">
    <source>
        <dbReference type="ARBA" id="ARBA00022741"/>
    </source>
</evidence>
<dbReference type="AlphaFoldDB" id="A0A1V9XK99"/>
<dbReference type="GO" id="GO:0008017">
    <property type="term" value="F:microtubule binding"/>
    <property type="evidence" value="ECO:0007669"/>
    <property type="project" value="InterPro"/>
</dbReference>
<feature type="region of interest" description="Disordered" evidence="11">
    <location>
        <begin position="651"/>
        <end position="676"/>
    </location>
</feature>
<proteinExistence type="inferred from homology"/>
<dbReference type="GO" id="GO:0007018">
    <property type="term" value="P:microtubule-based movement"/>
    <property type="evidence" value="ECO:0007669"/>
    <property type="project" value="InterPro"/>
</dbReference>
<evidence type="ECO:0000256" key="7">
    <source>
        <dbReference type="ARBA" id="ARBA00023175"/>
    </source>
</evidence>
<reference evidence="13 14" key="1">
    <citation type="journal article" date="2017" name="Gigascience">
        <title>Draft genome of the honey bee ectoparasitic mite, Tropilaelaps mercedesae, is shaped by the parasitic life history.</title>
        <authorList>
            <person name="Dong X."/>
            <person name="Armstrong S.D."/>
            <person name="Xia D."/>
            <person name="Makepeace B.L."/>
            <person name="Darby A.C."/>
            <person name="Kadowaki T."/>
        </authorList>
    </citation>
    <scope>NUCLEOTIDE SEQUENCE [LARGE SCALE GENOMIC DNA]</scope>
    <source>
        <strain evidence="13">Wuxi-XJTLU</strain>
    </source>
</reference>
<dbReference type="PANTHER" id="PTHR47970">
    <property type="entry name" value="KINESIN-LIKE PROTEIN KIF11"/>
    <property type="match status" value="1"/>
</dbReference>
<keyword evidence="7 9" id="KW-0505">Motor protein</keyword>
<evidence type="ECO:0000256" key="9">
    <source>
        <dbReference type="PROSITE-ProRule" id="PRU00283"/>
    </source>
</evidence>
<dbReference type="GO" id="GO:0005876">
    <property type="term" value="C:spindle microtubule"/>
    <property type="evidence" value="ECO:0007669"/>
    <property type="project" value="TreeGrafter"/>
</dbReference>
<dbReference type="STRING" id="418985.A0A1V9XK99"/>
<evidence type="ECO:0000313" key="14">
    <source>
        <dbReference type="Proteomes" id="UP000192247"/>
    </source>
</evidence>
<sequence length="738" mass="84003">EERIPVYLRLRPCSSDAERAVRVVDGTTVEISTPSVDGLVHQGKFNRIFDERASQLDVFRDSVLPLVENVLDRQRDALLIAYGASGSGKTYTISGSVSRGLGGLRRVHQRPHLNCGEVGINDSNKDEFDSAEGVLPLAIRYLFRSIETDRQLGALRPVNFSDLVFTKSVEASSIEETFETTKRARKRSSRSSCVCWLSVVQVYNEVVTDLLNPTNPKPLALSQDSNGRCFVRDVSWHVAYSEDDALGFVVEARRRQKVAATKLNNVSSRSHFIAFIKLVRRIDGDNLKVNQLVIADLAGNERATATGSTGNVLRQAGFINCSLLVLGRCVDAIRRGLRNIPYRESKLTRLLSPFLSGKGPLLSLLVCISTRKDRVDDTLASIKFSALASELTQPAEVVKRFQETRRKSANAITASTDCIRTDCQDNVVRLPAHIYQSMQEDLALGERLACDNENLRRSLQLAEEALENNRHMHQERMTAMREEYRAEVRTIRDEHRQAREAIESELHQHCNDLTEKYKKYKRQATLMADVLNKRLYPELEEYRSRYGPLGCSPRLMKEDLQMCDSVHDTAQDATDCSQCCMLKSQLDDALRQLHIKSQQGQRMIEELRSERELRVLLQEKTRVHEKVPDTCWDSQMDYTCRSVPVDAAPFDKISPETVDSGHETDQYHKPEPDDGESACLRQEIDELREKLLQQLAVVEHVEITTRDRITELEHQLKNERLERRVVEMARDQLVNRLK</sequence>
<dbReference type="SUPFAM" id="SSF52540">
    <property type="entry name" value="P-loop containing nucleoside triphosphate hydrolases"/>
    <property type="match status" value="1"/>
</dbReference>
<dbReference type="GO" id="GO:0072686">
    <property type="term" value="C:mitotic spindle"/>
    <property type="evidence" value="ECO:0007669"/>
    <property type="project" value="TreeGrafter"/>
</dbReference>
<evidence type="ECO:0000256" key="11">
    <source>
        <dbReference type="SAM" id="MobiDB-lite"/>
    </source>
</evidence>
<dbReference type="GO" id="GO:0090307">
    <property type="term" value="P:mitotic spindle assembly"/>
    <property type="evidence" value="ECO:0007669"/>
    <property type="project" value="TreeGrafter"/>
</dbReference>
<evidence type="ECO:0000256" key="2">
    <source>
        <dbReference type="ARBA" id="ARBA00022490"/>
    </source>
</evidence>
<dbReference type="Proteomes" id="UP000192247">
    <property type="component" value="Unassembled WGS sequence"/>
</dbReference>
<comment type="subcellular location">
    <subcellularLocation>
        <location evidence="1">Cytoplasm</location>
        <location evidence="1">Cytoskeleton</location>
        <location evidence="1">Spindle</location>
    </subcellularLocation>
</comment>
<dbReference type="SMART" id="SM00129">
    <property type="entry name" value="KISc"/>
    <property type="match status" value="1"/>
</dbReference>
<accession>A0A1V9XK99</accession>
<dbReference type="InterPro" id="IPR036961">
    <property type="entry name" value="Kinesin_motor_dom_sf"/>
</dbReference>
<keyword evidence="4 9" id="KW-0547">Nucleotide-binding</keyword>
<keyword evidence="14" id="KW-1185">Reference proteome</keyword>
<evidence type="ECO:0000259" key="12">
    <source>
        <dbReference type="PROSITE" id="PS50067"/>
    </source>
</evidence>
<keyword evidence="5 9" id="KW-0067">ATP-binding</keyword>
<keyword evidence="2" id="KW-0963">Cytoplasm</keyword>
<dbReference type="PANTHER" id="PTHR47970:SF29">
    <property type="entry name" value="KINESIN FAMILY MEMBER 20B"/>
    <property type="match status" value="1"/>
</dbReference>
<name>A0A1V9XK99_9ACAR</name>
<dbReference type="InterPro" id="IPR001752">
    <property type="entry name" value="Kinesin_motor_dom"/>
</dbReference>
<evidence type="ECO:0000256" key="5">
    <source>
        <dbReference type="ARBA" id="ARBA00022840"/>
    </source>
</evidence>
<comment type="caution">
    <text evidence="13">The sequence shown here is derived from an EMBL/GenBank/DDBJ whole genome shotgun (WGS) entry which is preliminary data.</text>
</comment>
<dbReference type="InParanoid" id="A0A1V9XK99"/>
<dbReference type="InterPro" id="IPR027417">
    <property type="entry name" value="P-loop_NTPase"/>
</dbReference>
<protein>
    <submittedName>
        <fullName evidence="13">Kinesin protein KIF23-like</fullName>
    </submittedName>
</protein>
<keyword evidence="8" id="KW-0206">Cytoskeleton</keyword>
<feature type="compositionally biased region" description="Basic and acidic residues" evidence="11">
    <location>
        <begin position="659"/>
        <end position="672"/>
    </location>
</feature>
<feature type="non-terminal residue" evidence="13">
    <location>
        <position position="1"/>
    </location>
</feature>
<evidence type="ECO:0000256" key="10">
    <source>
        <dbReference type="SAM" id="Coils"/>
    </source>
</evidence>
<feature type="binding site" evidence="9">
    <location>
        <begin position="83"/>
        <end position="90"/>
    </location>
    <ligand>
        <name>ATP</name>
        <dbReference type="ChEBI" id="CHEBI:30616"/>
    </ligand>
</feature>
<evidence type="ECO:0000256" key="1">
    <source>
        <dbReference type="ARBA" id="ARBA00004186"/>
    </source>
</evidence>
<dbReference type="GO" id="GO:0005634">
    <property type="term" value="C:nucleus"/>
    <property type="evidence" value="ECO:0007669"/>
    <property type="project" value="TreeGrafter"/>
</dbReference>